<protein>
    <submittedName>
        <fullName evidence="1">Uncharacterized protein</fullName>
    </submittedName>
</protein>
<comment type="caution">
    <text evidence="1">The sequence shown here is derived from an EMBL/GenBank/DDBJ whole genome shotgun (WGS) entry which is preliminary data.</text>
</comment>
<reference evidence="1 2" key="1">
    <citation type="submission" date="2021-06" db="EMBL/GenBank/DDBJ databases">
        <authorList>
            <person name="Palmer J.M."/>
        </authorList>
    </citation>
    <scope>NUCLEOTIDE SEQUENCE [LARGE SCALE GENOMIC DNA]</scope>
    <source>
        <strain evidence="1 2">AS_MEX2019</strain>
        <tissue evidence="1">Muscle</tissue>
    </source>
</reference>
<sequence>MCVNTTAVIAAEVEFSLERSVVHQRTSHIIQQQKELRISPVPKQSRAEKNLKDNVLETSVASDFEQEPIKSRSCFVIGNSQYFLLSFICRGPTQSIMIKKSMEFIISIFTQFVTMEKETQVIIQ</sequence>
<organism evidence="1 2">
    <name type="scientific">Ameca splendens</name>
    <dbReference type="NCBI Taxonomy" id="208324"/>
    <lineage>
        <taxon>Eukaryota</taxon>
        <taxon>Metazoa</taxon>
        <taxon>Chordata</taxon>
        <taxon>Craniata</taxon>
        <taxon>Vertebrata</taxon>
        <taxon>Euteleostomi</taxon>
        <taxon>Actinopterygii</taxon>
        <taxon>Neopterygii</taxon>
        <taxon>Teleostei</taxon>
        <taxon>Neoteleostei</taxon>
        <taxon>Acanthomorphata</taxon>
        <taxon>Ovalentaria</taxon>
        <taxon>Atherinomorphae</taxon>
        <taxon>Cyprinodontiformes</taxon>
        <taxon>Goodeidae</taxon>
        <taxon>Ameca</taxon>
    </lineage>
</organism>
<proteinExistence type="predicted"/>
<gene>
    <name evidence="1" type="ORF">AMECASPLE_038867</name>
</gene>
<dbReference type="EMBL" id="JAHRIP010063925">
    <property type="protein sequence ID" value="MEQ2305530.1"/>
    <property type="molecule type" value="Genomic_DNA"/>
</dbReference>
<name>A0ABV0ZHD7_9TELE</name>
<evidence type="ECO:0000313" key="1">
    <source>
        <dbReference type="EMBL" id="MEQ2305530.1"/>
    </source>
</evidence>
<keyword evidence="2" id="KW-1185">Reference proteome</keyword>
<accession>A0ABV0ZHD7</accession>
<dbReference type="Proteomes" id="UP001469553">
    <property type="component" value="Unassembled WGS sequence"/>
</dbReference>
<evidence type="ECO:0000313" key="2">
    <source>
        <dbReference type="Proteomes" id="UP001469553"/>
    </source>
</evidence>